<dbReference type="EMBL" id="JACRWC010000056">
    <property type="protein sequence ID" value="MBC5999226.1"/>
    <property type="molecule type" value="Genomic_DNA"/>
</dbReference>
<evidence type="ECO:0000313" key="18">
    <source>
        <dbReference type="EMBL" id="MBC5999226.1"/>
    </source>
</evidence>
<dbReference type="InterPro" id="IPR018253">
    <property type="entry name" value="DnaJ_domain_CS"/>
</dbReference>
<evidence type="ECO:0000256" key="7">
    <source>
        <dbReference type="ARBA" id="ARBA00022771"/>
    </source>
</evidence>
<dbReference type="SUPFAM" id="SSF49493">
    <property type="entry name" value="HSP40/DnaJ peptide-binding domain"/>
    <property type="match status" value="2"/>
</dbReference>
<evidence type="ECO:0000256" key="1">
    <source>
        <dbReference type="ARBA" id="ARBA00004496"/>
    </source>
</evidence>
<dbReference type="GO" id="GO:0051082">
    <property type="term" value="F:unfolded protein binding"/>
    <property type="evidence" value="ECO:0007669"/>
    <property type="project" value="UniProtKB-UniRule"/>
</dbReference>
<feature type="binding site" evidence="14">
    <location>
        <position position="199"/>
    </location>
    <ligand>
        <name>Zn(2+)</name>
        <dbReference type="ChEBI" id="CHEBI:29105"/>
        <label>2</label>
    </ligand>
</feature>
<evidence type="ECO:0000256" key="8">
    <source>
        <dbReference type="ARBA" id="ARBA00022833"/>
    </source>
</evidence>
<dbReference type="SMART" id="SM00271">
    <property type="entry name" value="DnaJ"/>
    <property type="match status" value="1"/>
</dbReference>
<dbReference type="PROSITE" id="PS50076">
    <property type="entry name" value="DNAJ_2"/>
    <property type="match status" value="1"/>
</dbReference>
<evidence type="ECO:0000256" key="5">
    <source>
        <dbReference type="ARBA" id="ARBA00022723"/>
    </source>
</evidence>
<sequence>MADKRDYYEVLGLQKGASDNDIKKAFRKMAMKYHPDKNPGDKVAEEKFKEINEAYAVLSDPEKKEKYDRFGHAGVDPNSGFGGGAGGFGGFGGFEDIFDMFGGAFGGFGGGSRGRRNNGPRKGSDLQKAVTITFEEAAFGTKKEIRLNKYVKCKTCGGSGAAPGTSKKSCPKCGGTGEIRTAQRTPLGTFQSVSPCPDCNGTGEINETPCPDCGGSGKTRDNVTISVNIPAGVDNDSVIPIKGQGEPGVNGGPDGDLYIVINVEPHKIFERRGQDLWLEIPITFDQAALGDDIIVPTLEGKVSYKVPSGTQPDTIFRLKGKGIKSVRGNRKGDLYVKVNLEVPTKLNSKQKKAISAMAEKVTGECYQKKSSFLDSLKEFFS</sequence>
<evidence type="ECO:0000259" key="17">
    <source>
        <dbReference type="PROSITE" id="PS51188"/>
    </source>
</evidence>
<keyword evidence="5 14" id="KW-0479">Metal-binding</keyword>
<protein>
    <recommendedName>
        <fullName evidence="13 14">Chaperone protein DnaJ</fullName>
    </recommendedName>
</protein>
<dbReference type="InterPro" id="IPR036869">
    <property type="entry name" value="J_dom_sf"/>
</dbReference>
<evidence type="ECO:0000256" key="6">
    <source>
        <dbReference type="ARBA" id="ARBA00022737"/>
    </source>
</evidence>
<comment type="domain">
    <text evidence="14">The J domain is necessary and sufficient to stimulate DnaK ATPase activity. Zinc center 1 plays an important role in the autonomous, DnaK-independent chaperone activity of DnaJ. Zinc center 2 is essential for interaction with DnaK and for DnaJ activity.</text>
</comment>
<dbReference type="InterPro" id="IPR012724">
    <property type="entry name" value="DnaJ"/>
</dbReference>
<dbReference type="CDD" id="cd10747">
    <property type="entry name" value="DnaJ_C"/>
    <property type="match status" value="1"/>
</dbReference>
<dbReference type="PANTHER" id="PTHR43096:SF48">
    <property type="entry name" value="CHAPERONE PROTEIN DNAJ"/>
    <property type="match status" value="1"/>
</dbReference>
<dbReference type="HAMAP" id="MF_01152">
    <property type="entry name" value="DnaJ"/>
    <property type="match status" value="1"/>
</dbReference>
<dbReference type="Gene3D" id="2.10.230.10">
    <property type="entry name" value="Heat shock protein DnaJ, cysteine-rich domain"/>
    <property type="match status" value="1"/>
</dbReference>
<feature type="repeat" description="CXXCXGXG motif" evidence="14">
    <location>
        <begin position="170"/>
        <end position="177"/>
    </location>
</feature>
<dbReference type="PANTHER" id="PTHR43096">
    <property type="entry name" value="DNAJ HOMOLOG 1, MITOCHONDRIAL-RELATED"/>
    <property type="match status" value="1"/>
</dbReference>
<feature type="binding site" evidence="14">
    <location>
        <position position="213"/>
    </location>
    <ligand>
        <name>Zn(2+)</name>
        <dbReference type="ChEBI" id="CHEBI:29105"/>
        <label>1</label>
    </ligand>
</feature>
<dbReference type="SUPFAM" id="SSF46565">
    <property type="entry name" value="Chaperone J-domain"/>
    <property type="match status" value="1"/>
</dbReference>
<dbReference type="PROSITE" id="PS00636">
    <property type="entry name" value="DNAJ_1"/>
    <property type="match status" value="1"/>
</dbReference>
<dbReference type="Pfam" id="PF01556">
    <property type="entry name" value="DnaJ_C"/>
    <property type="match status" value="1"/>
</dbReference>
<dbReference type="FunFam" id="2.10.230.10:FF:000002">
    <property type="entry name" value="Molecular chaperone DnaJ"/>
    <property type="match status" value="1"/>
</dbReference>
<evidence type="ECO:0000313" key="19">
    <source>
        <dbReference type="Proteomes" id="UP000644115"/>
    </source>
</evidence>
<dbReference type="Gene3D" id="2.60.260.20">
    <property type="entry name" value="Urease metallochaperone UreE, N-terminal domain"/>
    <property type="match status" value="2"/>
</dbReference>
<evidence type="ECO:0000256" key="4">
    <source>
        <dbReference type="ARBA" id="ARBA00022705"/>
    </source>
</evidence>
<dbReference type="InterPro" id="IPR001623">
    <property type="entry name" value="DnaJ_domain"/>
</dbReference>
<comment type="function">
    <text evidence="11 14">Participates actively in the response to hyperosmotic and heat shock by preventing the aggregation of stress-denatured proteins and by disaggregating proteins, also in an autonomous, DnaK-independent fashion. Unfolded proteins bind initially to DnaJ; upon interaction with the DnaJ-bound protein, DnaK hydrolyzes its bound ATP, resulting in the formation of a stable complex. GrpE releases ADP from DnaK; ATP binding to DnaK triggers the release of the substrate protein, thus completing the reaction cycle. Several rounds of ATP-dependent interactions between DnaJ, DnaK and GrpE are required for fully efficient folding. Also involved, together with DnaK and GrpE, in the DNA replication of plasmids through activation of initiation proteins.</text>
</comment>
<comment type="subcellular location">
    <subcellularLocation>
        <location evidence="1 14">Cytoplasm</location>
    </subcellularLocation>
</comment>
<dbReference type="Pfam" id="PF00226">
    <property type="entry name" value="DnaJ"/>
    <property type="match status" value="1"/>
</dbReference>
<evidence type="ECO:0000256" key="2">
    <source>
        <dbReference type="ARBA" id="ARBA00011738"/>
    </source>
</evidence>
<dbReference type="PROSITE" id="PS51188">
    <property type="entry name" value="ZF_CR"/>
    <property type="match status" value="1"/>
</dbReference>
<feature type="binding site" evidence="14">
    <location>
        <position position="196"/>
    </location>
    <ligand>
        <name>Zn(2+)</name>
        <dbReference type="ChEBI" id="CHEBI:29105"/>
        <label>2</label>
    </ligand>
</feature>
<dbReference type="InterPro" id="IPR036410">
    <property type="entry name" value="HSP_DnaJ_Cys-rich_dom_sf"/>
</dbReference>
<organism evidence="18 19">
    <name type="scientific">Lentihominibacter faecis</name>
    <dbReference type="NCBI Taxonomy" id="2764712"/>
    <lineage>
        <taxon>Bacteria</taxon>
        <taxon>Bacillati</taxon>
        <taxon>Bacillota</taxon>
        <taxon>Clostridia</taxon>
        <taxon>Peptostreptococcales</taxon>
        <taxon>Anaerovoracaceae</taxon>
        <taxon>Lentihominibacter</taxon>
    </lineage>
</organism>
<dbReference type="CDD" id="cd06257">
    <property type="entry name" value="DnaJ"/>
    <property type="match status" value="1"/>
</dbReference>
<keyword evidence="4 14" id="KW-0235">DNA replication</keyword>
<evidence type="ECO:0000256" key="9">
    <source>
        <dbReference type="ARBA" id="ARBA00023016"/>
    </source>
</evidence>
<dbReference type="FunFam" id="1.10.287.110:FF:000034">
    <property type="entry name" value="Chaperone protein DnaJ"/>
    <property type="match status" value="1"/>
</dbReference>
<dbReference type="GO" id="GO:0009408">
    <property type="term" value="P:response to heat"/>
    <property type="evidence" value="ECO:0007669"/>
    <property type="project" value="InterPro"/>
</dbReference>
<dbReference type="Proteomes" id="UP000644115">
    <property type="component" value="Unassembled WGS sequence"/>
</dbReference>
<keyword evidence="19" id="KW-1185">Reference proteome</keyword>
<keyword evidence="8 14" id="KW-0862">Zinc</keyword>
<dbReference type="Pfam" id="PF00684">
    <property type="entry name" value="DnaJ_CXXCXGXG"/>
    <property type="match status" value="1"/>
</dbReference>
<feature type="repeat" description="CXXCXGXG motif" evidence="14">
    <location>
        <begin position="196"/>
        <end position="203"/>
    </location>
</feature>
<feature type="repeat" description="CXXCXGXG motif" evidence="14">
    <location>
        <begin position="210"/>
        <end position="217"/>
    </location>
</feature>
<dbReference type="GO" id="GO:0005737">
    <property type="term" value="C:cytoplasm"/>
    <property type="evidence" value="ECO:0007669"/>
    <property type="project" value="UniProtKB-SubCell"/>
</dbReference>
<evidence type="ECO:0000256" key="11">
    <source>
        <dbReference type="ARBA" id="ARBA00053423"/>
    </source>
</evidence>
<dbReference type="GO" id="GO:0031072">
    <property type="term" value="F:heat shock protein binding"/>
    <property type="evidence" value="ECO:0007669"/>
    <property type="project" value="InterPro"/>
</dbReference>
<dbReference type="GO" id="GO:0005524">
    <property type="term" value="F:ATP binding"/>
    <property type="evidence" value="ECO:0007669"/>
    <property type="project" value="InterPro"/>
</dbReference>
<feature type="domain" description="CR-type" evidence="17">
    <location>
        <begin position="140"/>
        <end position="222"/>
    </location>
</feature>
<dbReference type="GO" id="GO:0042026">
    <property type="term" value="P:protein refolding"/>
    <property type="evidence" value="ECO:0007669"/>
    <property type="project" value="TreeGrafter"/>
</dbReference>
<feature type="binding site" evidence="14">
    <location>
        <position position="156"/>
    </location>
    <ligand>
        <name>Zn(2+)</name>
        <dbReference type="ChEBI" id="CHEBI:29105"/>
        <label>1</label>
    </ligand>
</feature>
<gene>
    <name evidence="14 18" type="primary">dnaJ</name>
    <name evidence="18" type="ORF">H8876_04350</name>
</gene>
<dbReference type="CDD" id="cd10719">
    <property type="entry name" value="DnaJ_zf"/>
    <property type="match status" value="1"/>
</dbReference>
<feature type="binding site" evidence="14">
    <location>
        <position position="173"/>
    </location>
    <ligand>
        <name>Zn(2+)</name>
        <dbReference type="ChEBI" id="CHEBI:29105"/>
        <label>2</label>
    </ligand>
</feature>
<feature type="repeat" description="CXXCXGXG motif" evidence="14">
    <location>
        <begin position="153"/>
        <end position="160"/>
    </location>
</feature>
<feature type="binding site" evidence="14">
    <location>
        <position position="153"/>
    </location>
    <ligand>
        <name>Zn(2+)</name>
        <dbReference type="ChEBI" id="CHEBI:29105"/>
        <label>1</label>
    </ligand>
</feature>
<evidence type="ECO:0000256" key="14">
    <source>
        <dbReference type="HAMAP-Rule" id="MF_01152"/>
    </source>
</evidence>
<dbReference type="FunFam" id="2.60.260.20:FF:000004">
    <property type="entry name" value="Molecular chaperone DnaJ"/>
    <property type="match status" value="1"/>
</dbReference>
<dbReference type="InterPro" id="IPR001305">
    <property type="entry name" value="HSP_DnaJ_Cys-rich_dom"/>
</dbReference>
<comment type="cofactor">
    <cofactor evidence="14">
        <name>Zn(2+)</name>
        <dbReference type="ChEBI" id="CHEBI:29105"/>
    </cofactor>
    <text evidence="14">Binds 2 Zn(2+) ions per monomer.</text>
</comment>
<feature type="binding site" evidence="14">
    <location>
        <position position="170"/>
    </location>
    <ligand>
        <name>Zn(2+)</name>
        <dbReference type="ChEBI" id="CHEBI:29105"/>
        <label>2</label>
    </ligand>
</feature>
<evidence type="ECO:0000256" key="12">
    <source>
        <dbReference type="ARBA" id="ARBA00061004"/>
    </source>
</evidence>
<feature type="binding site" evidence="14">
    <location>
        <position position="210"/>
    </location>
    <ligand>
        <name>Zn(2+)</name>
        <dbReference type="ChEBI" id="CHEBI:29105"/>
        <label>1</label>
    </ligand>
</feature>
<comment type="subunit">
    <text evidence="2 14">Homodimer.</text>
</comment>
<dbReference type="RefSeq" id="WP_177264357.1">
    <property type="nucleotide sequence ID" value="NZ_JACRWC010000056.1"/>
</dbReference>
<dbReference type="NCBIfam" id="TIGR02349">
    <property type="entry name" value="DnaJ_bact"/>
    <property type="match status" value="1"/>
</dbReference>
<feature type="zinc finger region" description="CR-type" evidence="15">
    <location>
        <begin position="140"/>
        <end position="222"/>
    </location>
</feature>
<keyword evidence="6 14" id="KW-0677">Repeat</keyword>
<feature type="domain" description="J" evidence="16">
    <location>
        <begin position="6"/>
        <end position="71"/>
    </location>
</feature>
<keyword evidence="10 14" id="KW-0143">Chaperone</keyword>
<dbReference type="GO" id="GO:0008270">
    <property type="term" value="F:zinc ion binding"/>
    <property type="evidence" value="ECO:0007669"/>
    <property type="project" value="UniProtKB-UniRule"/>
</dbReference>
<comment type="caution">
    <text evidence="18">The sequence shown here is derived from an EMBL/GenBank/DDBJ whole genome shotgun (WGS) entry which is preliminary data.</text>
</comment>
<comment type="similarity">
    <text evidence="12 14">Belongs to the DnaJ family.</text>
</comment>
<dbReference type="InterPro" id="IPR008971">
    <property type="entry name" value="HSP40/DnaJ_pept-bd"/>
</dbReference>
<dbReference type="InterPro" id="IPR002939">
    <property type="entry name" value="DnaJ_C"/>
</dbReference>
<reference evidence="18" key="1">
    <citation type="submission" date="2020-08" db="EMBL/GenBank/DDBJ databases">
        <authorList>
            <person name="Liu C."/>
            <person name="Sun Q."/>
        </authorList>
    </citation>
    <scope>NUCLEOTIDE SEQUENCE</scope>
    <source>
        <strain evidence="18">BX16</strain>
    </source>
</reference>
<evidence type="ECO:0000256" key="10">
    <source>
        <dbReference type="ARBA" id="ARBA00023186"/>
    </source>
</evidence>
<evidence type="ECO:0000259" key="16">
    <source>
        <dbReference type="PROSITE" id="PS50076"/>
    </source>
</evidence>
<dbReference type="PRINTS" id="PR00625">
    <property type="entry name" value="JDOMAIN"/>
</dbReference>
<evidence type="ECO:0000256" key="15">
    <source>
        <dbReference type="PROSITE-ProRule" id="PRU00546"/>
    </source>
</evidence>
<dbReference type="Gene3D" id="1.10.287.110">
    <property type="entry name" value="DnaJ domain"/>
    <property type="match status" value="1"/>
</dbReference>
<dbReference type="NCBIfam" id="NF008035">
    <property type="entry name" value="PRK10767.1"/>
    <property type="match status" value="1"/>
</dbReference>
<dbReference type="AlphaFoldDB" id="A0A923NBQ1"/>
<keyword evidence="9 14" id="KW-0346">Stress response</keyword>
<keyword evidence="7 14" id="KW-0863">Zinc-finger</keyword>
<dbReference type="SUPFAM" id="SSF57938">
    <property type="entry name" value="DnaJ/Hsp40 cysteine-rich domain"/>
    <property type="match status" value="1"/>
</dbReference>
<keyword evidence="3 14" id="KW-0963">Cytoplasm</keyword>
<evidence type="ECO:0000256" key="3">
    <source>
        <dbReference type="ARBA" id="ARBA00022490"/>
    </source>
</evidence>
<evidence type="ECO:0000256" key="13">
    <source>
        <dbReference type="ARBA" id="ARBA00067609"/>
    </source>
</evidence>
<accession>A0A923NBQ1</accession>
<name>A0A923NBQ1_9FIRM</name>
<proteinExistence type="inferred from homology"/>
<dbReference type="GO" id="GO:0006260">
    <property type="term" value="P:DNA replication"/>
    <property type="evidence" value="ECO:0007669"/>
    <property type="project" value="UniProtKB-KW"/>
</dbReference>